<dbReference type="CDD" id="cd07993">
    <property type="entry name" value="LPLAT_DHAPAT-like"/>
    <property type="match status" value="1"/>
</dbReference>
<dbReference type="PANTHER" id="PTHR12563">
    <property type="entry name" value="GLYCEROL-3-PHOSPHATE ACYLTRANSFERASE"/>
    <property type="match status" value="1"/>
</dbReference>
<dbReference type="PIRSF" id="PIRSF000437">
    <property type="entry name" value="GPAT_DHAPAT"/>
    <property type="match status" value="1"/>
</dbReference>
<dbReference type="GO" id="GO:0006631">
    <property type="term" value="P:fatty acid metabolic process"/>
    <property type="evidence" value="ECO:0007669"/>
    <property type="project" value="TreeGrafter"/>
</dbReference>
<keyword evidence="4" id="KW-0472">Membrane</keyword>
<evidence type="ECO:0000313" key="8">
    <source>
        <dbReference type="EMBL" id="CAG9762028.1"/>
    </source>
</evidence>
<dbReference type="InterPro" id="IPR022284">
    <property type="entry name" value="GPAT/DHAPAT"/>
</dbReference>
<evidence type="ECO:0000256" key="4">
    <source>
        <dbReference type="ARBA" id="ARBA00023136"/>
    </source>
</evidence>
<dbReference type="InterPro" id="IPR045520">
    <property type="entry name" value="GPAT/DHAPAT_C"/>
</dbReference>
<dbReference type="GO" id="GO:0004366">
    <property type="term" value="F:glycerol-3-phosphate O-acyltransferase activity"/>
    <property type="evidence" value="ECO:0007669"/>
    <property type="project" value="TreeGrafter"/>
</dbReference>
<evidence type="ECO:0000256" key="3">
    <source>
        <dbReference type="ARBA" id="ARBA00022679"/>
    </source>
</evidence>
<evidence type="ECO:0000259" key="7">
    <source>
        <dbReference type="SMART" id="SM00563"/>
    </source>
</evidence>
<keyword evidence="5 6" id="KW-0012">Acyltransferase</keyword>
<gene>
    <name evidence="8" type="ORF">CEUTPL_LOCUS2718</name>
</gene>
<dbReference type="AlphaFoldDB" id="A0A9N9MDB3"/>
<dbReference type="Pfam" id="PF19277">
    <property type="entry name" value="GPAT_C"/>
    <property type="match status" value="1"/>
</dbReference>
<dbReference type="Pfam" id="PF01553">
    <property type="entry name" value="Acyltransferase"/>
    <property type="match status" value="1"/>
</dbReference>
<comment type="similarity">
    <text evidence="2 6">Belongs to the GPAT/DAPAT family.</text>
</comment>
<dbReference type="SMART" id="SM00563">
    <property type="entry name" value="PlsC"/>
    <property type="match status" value="1"/>
</dbReference>
<keyword evidence="3 6" id="KW-0808">Transferase</keyword>
<proteinExistence type="inferred from homology"/>
<dbReference type="GO" id="GO:0005778">
    <property type="term" value="C:peroxisomal membrane"/>
    <property type="evidence" value="ECO:0007669"/>
    <property type="project" value="TreeGrafter"/>
</dbReference>
<dbReference type="SUPFAM" id="SSF69593">
    <property type="entry name" value="Glycerol-3-phosphate (1)-acyltransferase"/>
    <property type="match status" value="1"/>
</dbReference>
<dbReference type="PANTHER" id="PTHR12563:SF17">
    <property type="entry name" value="DIHYDROXYACETONE PHOSPHATE ACYLTRANSFERASE"/>
    <property type="match status" value="1"/>
</dbReference>
<evidence type="ECO:0000256" key="1">
    <source>
        <dbReference type="ARBA" id="ARBA00004184"/>
    </source>
</evidence>
<dbReference type="OrthoDB" id="10255570at2759"/>
<dbReference type="GO" id="GO:0008654">
    <property type="term" value="P:phospholipid biosynthetic process"/>
    <property type="evidence" value="ECO:0007669"/>
    <property type="project" value="TreeGrafter"/>
</dbReference>
<accession>A0A9N9MDB3</accession>
<comment type="subcellular location">
    <subcellularLocation>
        <location evidence="1">Endomembrane system</location>
        <topology evidence="1">Peripheral membrane protein</topology>
    </subcellularLocation>
</comment>
<dbReference type="EMBL" id="OU892287">
    <property type="protein sequence ID" value="CAG9762028.1"/>
    <property type="molecule type" value="Genomic_DNA"/>
</dbReference>
<reference evidence="8" key="1">
    <citation type="submission" date="2022-01" db="EMBL/GenBank/DDBJ databases">
        <authorList>
            <person name="King R."/>
        </authorList>
    </citation>
    <scope>NUCLEOTIDE SEQUENCE</scope>
</reference>
<evidence type="ECO:0000256" key="6">
    <source>
        <dbReference type="PIRNR" id="PIRNR000437"/>
    </source>
</evidence>
<protein>
    <recommendedName>
        <fullName evidence="7">Phospholipid/glycerol acyltransferase domain-containing protein</fullName>
    </recommendedName>
</protein>
<dbReference type="GO" id="GO:0031966">
    <property type="term" value="C:mitochondrial membrane"/>
    <property type="evidence" value="ECO:0007669"/>
    <property type="project" value="TreeGrafter"/>
</dbReference>
<dbReference type="Proteomes" id="UP001152799">
    <property type="component" value="Chromosome 11"/>
</dbReference>
<name>A0A9N9MDB3_9CUCU</name>
<evidence type="ECO:0000313" key="9">
    <source>
        <dbReference type="Proteomes" id="UP001152799"/>
    </source>
</evidence>
<feature type="domain" description="Phospholipid/glycerol acyltransferase" evidence="7">
    <location>
        <begin position="129"/>
        <end position="258"/>
    </location>
</feature>
<keyword evidence="9" id="KW-1185">Reference proteome</keyword>
<dbReference type="InterPro" id="IPR002123">
    <property type="entry name" value="Plipid/glycerol_acylTrfase"/>
</dbReference>
<evidence type="ECO:0000256" key="5">
    <source>
        <dbReference type="ARBA" id="ARBA00023315"/>
    </source>
</evidence>
<sequence length="672" mass="77684">MSAKKFEDLLEPRRRELSNYFYINRALNPQVAVQISPRPSPQSHQEAVLNSKKISELVTEISQKQNVKREEIVKQLRLILEEIGYKKNLQVIRYLGYLLTKIFLKVSTGVYVNHQGISQIKSQMGKCPVVFVPTHRSYADFIVFSYVMFAYDIEIPAIAAGMDFQGMMGMGEMLRNTGAFFMRRSYNDDSLYWSAFKEYVNQLVSKGDLPLEFFIEGTRSRSNKSIVPKYGLFNMILKSFFLSQVPDILFVPVNVSYDRILEESLFAFELLGIPKPKESTSGFFKSLTILKESFGNIYFNFGEPISTRSFFQHKSQHSFGSIHLHETSEEEKKLIPPLAYEIIRRQQLCTVVTYTNLISLILSKNLTRGQQYTGFEQLGVEIGMWKQILQSWGATIFEKDVGEAIRECLKVQQKLLHCDENGNIGLVTNKISVGKLNPSKLKAHVLSEDTISYSVPFIMLQLYANPILHYFVDAALIVIVLRSFGKMIKDELFKHYCTLRAIFSYEFVLLESWFKMRFEDALLKLKQEKIISLHQNGLYYDVFENKYFEEVLISSVQPFLLSYYVVTVVLETVSEMVDEKTILVNVQSVLENALRENKIFIHPYCLTLDTLGNCLMSLAKNNIVKKTRRNNINVYDVNREAVRKLKANLEIYIPAFHVIKSFDMFLHLKSKI</sequence>
<dbReference type="GO" id="GO:0019432">
    <property type="term" value="P:triglyceride biosynthetic process"/>
    <property type="evidence" value="ECO:0007669"/>
    <property type="project" value="TreeGrafter"/>
</dbReference>
<dbReference type="GO" id="GO:0012505">
    <property type="term" value="C:endomembrane system"/>
    <property type="evidence" value="ECO:0007669"/>
    <property type="project" value="UniProtKB-SubCell"/>
</dbReference>
<dbReference type="GO" id="GO:0016287">
    <property type="term" value="F:glycerone-phosphate O-acyltransferase activity"/>
    <property type="evidence" value="ECO:0007669"/>
    <property type="project" value="TreeGrafter"/>
</dbReference>
<dbReference type="InterPro" id="IPR041728">
    <property type="entry name" value="GPAT/DHAPAT_LPLAT"/>
</dbReference>
<dbReference type="GO" id="GO:0008611">
    <property type="term" value="P:ether lipid biosynthetic process"/>
    <property type="evidence" value="ECO:0007669"/>
    <property type="project" value="TreeGrafter"/>
</dbReference>
<evidence type="ECO:0000256" key="2">
    <source>
        <dbReference type="ARBA" id="ARBA00007937"/>
    </source>
</evidence>
<organism evidence="8 9">
    <name type="scientific">Ceutorhynchus assimilis</name>
    <name type="common">cabbage seed weevil</name>
    <dbReference type="NCBI Taxonomy" id="467358"/>
    <lineage>
        <taxon>Eukaryota</taxon>
        <taxon>Metazoa</taxon>
        <taxon>Ecdysozoa</taxon>
        <taxon>Arthropoda</taxon>
        <taxon>Hexapoda</taxon>
        <taxon>Insecta</taxon>
        <taxon>Pterygota</taxon>
        <taxon>Neoptera</taxon>
        <taxon>Endopterygota</taxon>
        <taxon>Coleoptera</taxon>
        <taxon>Polyphaga</taxon>
        <taxon>Cucujiformia</taxon>
        <taxon>Curculionidae</taxon>
        <taxon>Ceutorhynchinae</taxon>
        <taxon>Ceutorhynchus</taxon>
    </lineage>
</organism>